<dbReference type="Pfam" id="PF13450">
    <property type="entry name" value="NAD_binding_8"/>
    <property type="match status" value="1"/>
</dbReference>
<keyword evidence="4" id="KW-1003">Cell membrane</keyword>
<keyword evidence="6" id="KW-0274">FAD</keyword>
<dbReference type="Pfam" id="PF00743">
    <property type="entry name" value="FMO-like"/>
    <property type="match status" value="1"/>
</dbReference>
<dbReference type="GO" id="GO:0004499">
    <property type="term" value="F:N,N-dimethylaniline monooxygenase activity"/>
    <property type="evidence" value="ECO:0007669"/>
    <property type="project" value="InterPro"/>
</dbReference>
<dbReference type="Proteomes" id="UP000193387">
    <property type="component" value="Unassembled WGS sequence"/>
</dbReference>
<evidence type="ECO:0000256" key="11">
    <source>
        <dbReference type="ARBA" id="ARBA00051124"/>
    </source>
</evidence>
<dbReference type="InterPro" id="IPR036188">
    <property type="entry name" value="FAD/NAD-bd_sf"/>
</dbReference>
<reference evidence="16 17" key="1">
    <citation type="submission" date="2016-01" db="EMBL/GenBank/DDBJ databases">
        <title>The new phylogeny of the genus Mycobacterium.</title>
        <authorList>
            <person name="Tarcisio F."/>
            <person name="Conor M."/>
            <person name="Antonella G."/>
            <person name="Elisabetta G."/>
            <person name="Giulia F.S."/>
            <person name="Sara T."/>
            <person name="Anna F."/>
            <person name="Clotilde B."/>
            <person name="Roberto B."/>
            <person name="Veronica D.S."/>
            <person name="Fabio R."/>
            <person name="Monica P."/>
            <person name="Olivier J."/>
            <person name="Enrico T."/>
            <person name="Nicola S."/>
        </authorList>
    </citation>
    <scope>NUCLEOTIDE SEQUENCE [LARGE SCALE GENOMIC DNA]</scope>
    <source>
        <strain evidence="16 17">DSM 44616</strain>
    </source>
</reference>
<keyword evidence="10" id="KW-0472">Membrane</keyword>
<accession>A0A1X2BKZ9</accession>
<evidence type="ECO:0000313" key="15">
    <source>
        <dbReference type="EMBL" id="BBX64121.1"/>
    </source>
</evidence>
<evidence type="ECO:0000256" key="7">
    <source>
        <dbReference type="ARBA" id="ARBA00022857"/>
    </source>
</evidence>
<dbReference type="SUPFAM" id="SSF51905">
    <property type="entry name" value="FAD/NAD(P)-binding domain"/>
    <property type="match status" value="1"/>
</dbReference>
<gene>
    <name evidence="15" type="primary">ethA</name>
    <name evidence="16" type="ORF">AWC23_25650</name>
    <name evidence="15" type="ORF">MSAS_32950</name>
</gene>
<evidence type="ECO:0000256" key="9">
    <source>
        <dbReference type="ARBA" id="ARBA00023033"/>
    </source>
</evidence>
<comment type="catalytic activity">
    <reaction evidence="11">
        <text>ethionamide + NADPH + O2 + H(+) = ethionamide S-oxide + NADP(+) + H2O</text>
        <dbReference type="Rhea" id="RHEA:47616"/>
        <dbReference type="ChEBI" id="CHEBI:4885"/>
        <dbReference type="ChEBI" id="CHEBI:15377"/>
        <dbReference type="ChEBI" id="CHEBI:15378"/>
        <dbReference type="ChEBI" id="CHEBI:15379"/>
        <dbReference type="ChEBI" id="CHEBI:57783"/>
        <dbReference type="ChEBI" id="CHEBI:58349"/>
        <dbReference type="ChEBI" id="CHEBI:87805"/>
    </reaction>
</comment>
<dbReference type="AlphaFoldDB" id="A0A1X2BKZ9"/>
<keyword evidence="17" id="KW-1185">Reference proteome</keyword>
<protein>
    <recommendedName>
        <fullName evidence="13">FAD-containing monooxygenase EthA</fullName>
    </recommendedName>
    <alternativeName>
        <fullName evidence="14">Prodrug activator EtaA</fullName>
    </alternativeName>
</protein>
<keyword evidence="9 15" id="KW-0503">Monooxygenase</keyword>
<evidence type="ECO:0000256" key="4">
    <source>
        <dbReference type="ARBA" id="ARBA00022475"/>
    </source>
</evidence>
<dbReference type="FunFam" id="3.50.50.60:FF:000228">
    <property type="entry name" value="FAD-containing monooxygenase EthA"/>
    <property type="match status" value="1"/>
</dbReference>
<dbReference type="GO" id="GO:0050660">
    <property type="term" value="F:flavin adenine dinucleotide binding"/>
    <property type="evidence" value="ECO:0007669"/>
    <property type="project" value="InterPro"/>
</dbReference>
<sequence>MTEHLDVVIVGAGISGVSAAWHLQDRCPSKSYAILERRDDLGGTWDLFKYPGIRSDSDMFTLGFRFKPWRSAKSIADGPSIKAYIRDAAVENGIDRRIRYRHRVLAADWSDADNRWTLTVEHDGQRSDITCSFLFACTGYYNYDEGYSPTFAGADDFEGTIVHPQHWPEDLDYAGKKIVVIGSGATSITLIPALVNSGSGHVTMLQRSPTYIGSLPGVDPFAVRANRLLPDRLAHFANRWKAIAFSTFQYQLARKRPAYMRKTLMTMAQRRLPKGYDVEKHFGPRYNVWDQRLCLAPDGDFFRTIRHGKADVVTDTIDRFTKTGIRLTSGEELQADIIVTATGLNMQLLGGVTPSRNGQPFDLPSLMTYKGLMFSGVPNFAITFGYTNASWTLKADLVSEFVCRLLNYMDAKGFDTVEPLHPGADVDELPFMDFNPGYFQRSQDILPKSGSRAPWRLKQNYLFDMRTIRRGKVDDEGLKFSRKRAPVPA</sequence>
<reference evidence="15" key="2">
    <citation type="journal article" date="2019" name="Emerg. Microbes Infect.">
        <title>Comprehensive subspecies identification of 175 nontuberculous mycobacteria species based on 7547 genomic profiles.</title>
        <authorList>
            <person name="Matsumoto Y."/>
            <person name="Kinjo T."/>
            <person name="Motooka D."/>
            <person name="Nabeya D."/>
            <person name="Jung N."/>
            <person name="Uechi K."/>
            <person name="Horii T."/>
            <person name="Iida T."/>
            <person name="Fujita J."/>
            <person name="Nakamura S."/>
        </authorList>
    </citation>
    <scope>NUCLEOTIDE SEQUENCE [LARGE SCALE GENOMIC DNA]</scope>
    <source>
        <strain evidence="15">JCM 13016</strain>
    </source>
</reference>
<proteinExistence type="inferred from homology"/>
<evidence type="ECO:0000256" key="14">
    <source>
        <dbReference type="ARBA" id="ARBA00078392"/>
    </source>
</evidence>
<dbReference type="Gene3D" id="3.50.50.60">
    <property type="entry name" value="FAD/NAD(P)-binding domain"/>
    <property type="match status" value="3"/>
</dbReference>
<evidence type="ECO:0000256" key="10">
    <source>
        <dbReference type="ARBA" id="ARBA00023136"/>
    </source>
</evidence>
<keyword evidence="5" id="KW-0285">Flavoprotein</keyword>
<name>A0A1X2BKZ9_9MYCO</name>
<dbReference type="RefSeq" id="WP_085258446.1">
    <property type="nucleotide sequence ID" value="NZ_AP022573.1"/>
</dbReference>
<dbReference type="STRING" id="220927.AWC23_25650"/>
<comment type="subcellular location">
    <subcellularLocation>
        <location evidence="2">Cell membrane</location>
    </subcellularLocation>
</comment>
<evidence type="ECO:0000313" key="16">
    <source>
        <dbReference type="EMBL" id="ORW64282.1"/>
    </source>
</evidence>
<comment type="function">
    <text evidence="12">Monooxygenase able to convert a wide range of ketones to the corresponding esters or lactones via a Baeyer-Villiger oxidation reaction. Can act on long-chain aliphatic ketones (2-hexanone to 2-dodecanone) and on aromatic ketones (phenylacetone and benzylacetone). Is also able to catalyze enantioselective sulfoxidation of methyl-p-tolylsulfide. In vivo, likely functions as a BVMO, but the exact nature of the physiological substrate(s) remains to be established.</text>
</comment>
<keyword evidence="8" id="KW-0560">Oxidoreductase</keyword>
<dbReference type="FunFam" id="3.50.50.60:FF:000213">
    <property type="entry name" value="FAD-containing monooxygenase EthA"/>
    <property type="match status" value="1"/>
</dbReference>
<evidence type="ECO:0000313" key="17">
    <source>
        <dbReference type="Proteomes" id="UP000193387"/>
    </source>
</evidence>
<dbReference type="InterPro" id="IPR051820">
    <property type="entry name" value="FAD-binding_MO"/>
</dbReference>
<evidence type="ECO:0000256" key="8">
    <source>
        <dbReference type="ARBA" id="ARBA00023002"/>
    </source>
</evidence>
<dbReference type="EMBL" id="AP022573">
    <property type="protein sequence ID" value="BBX64121.1"/>
    <property type="molecule type" value="Genomic_DNA"/>
</dbReference>
<dbReference type="KEGG" id="msak:MSAS_32950"/>
<dbReference type="PANTHER" id="PTHR43872">
    <property type="entry name" value="MONOOXYGENASE, PUTATIVE (AFU_ORTHOLOGUE AFUA_8G02570)-RELATED"/>
    <property type="match status" value="1"/>
</dbReference>
<dbReference type="OrthoDB" id="5168853at2"/>
<organism evidence="15">
    <name type="scientific">Mycobacterium saskatchewanense</name>
    <dbReference type="NCBI Taxonomy" id="220927"/>
    <lineage>
        <taxon>Bacteria</taxon>
        <taxon>Bacillati</taxon>
        <taxon>Actinomycetota</taxon>
        <taxon>Actinomycetes</taxon>
        <taxon>Mycobacteriales</taxon>
        <taxon>Mycobacteriaceae</taxon>
        <taxon>Mycobacterium</taxon>
        <taxon>Mycobacterium simiae complex</taxon>
    </lineage>
</organism>
<comment type="similarity">
    <text evidence="3">Belongs to the FAD-binding monooxygenase family.</text>
</comment>
<evidence type="ECO:0000256" key="5">
    <source>
        <dbReference type="ARBA" id="ARBA00022630"/>
    </source>
</evidence>
<evidence type="ECO:0000256" key="13">
    <source>
        <dbReference type="ARBA" id="ARBA00073152"/>
    </source>
</evidence>
<dbReference type="GO" id="GO:0050661">
    <property type="term" value="F:NADP binding"/>
    <property type="evidence" value="ECO:0007669"/>
    <property type="project" value="InterPro"/>
</dbReference>
<reference evidence="15" key="3">
    <citation type="submission" date="2020-02" db="EMBL/GenBank/DDBJ databases">
        <authorList>
            <person name="Matsumoto Y."/>
            <person name="Motooka D."/>
            <person name="Nakamura S."/>
        </authorList>
    </citation>
    <scope>NUCLEOTIDE SEQUENCE</scope>
    <source>
        <strain evidence="15">JCM 13016</strain>
    </source>
</reference>
<dbReference type="EMBL" id="LQPR01000083">
    <property type="protein sequence ID" value="ORW64282.1"/>
    <property type="molecule type" value="Genomic_DNA"/>
</dbReference>
<dbReference type="InterPro" id="IPR020946">
    <property type="entry name" value="Flavin_mOase-like"/>
</dbReference>
<keyword evidence="7" id="KW-0521">NADP</keyword>
<comment type="cofactor">
    <cofactor evidence="1">
        <name>FAD</name>
        <dbReference type="ChEBI" id="CHEBI:57692"/>
    </cofactor>
</comment>
<evidence type="ECO:0000256" key="12">
    <source>
        <dbReference type="ARBA" id="ARBA00059740"/>
    </source>
</evidence>
<evidence type="ECO:0000256" key="1">
    <source>
        <dbReference type="ARBA" id="ARBA00001974"/>
    </source>
</evidence>
<evidence type="ECO:0000256" key="3">
    <source>
        <dbReference type="ARBA" id="ARBA00010139"/>
    </source>
</evidence>
<evidence type="ECO:0000256" key="2">
    <source>
        <dbReference type="ARBA" id="ARBA00004236"/>
    </source>
</evidence>
<dbReference type="GO" id="GO:0005886">
    <property type="term" value="C:plasma membrane"/>
    <property type="evidence" value="ECO:0007669"/>
    <property type="project" value="UniProtKB-SubCell"/>
</dbReference>
<evidence type="ECO:0000256" key="6">
    <source>
        <dbReference type="ARBA" id="ARBA00022827"/>
    </source>
</evidence>
<dbReference type="PANTHER" id="PTHR43872:SF1">
    <property type="entry name" value="MONOOXYGENASE, PUTATIVE (AFU_ORTHOLOGUE AFUA_8G02570)-RELATED"/>
    <property type="match status" value="1"/>
</dbReference>